<dbReference type="SUPFAM" id="SSF53756">
    <property type="entry name" value="UDP-Glycosyltransferase/glycogen phosphorylase"/>
    <property type="match status" value="1"/>
</dbReference>
<dbReference type="CDD" id="cd03801">
    <property type="entry name" value="GT4_PimA-like"/>
    <property type="match status" value="1"/>
</dbReference>
<dbReference type="Pfam" id="PF13692">
    <property type="entry name" value="Glyco_trans_1_4"/>
    <property type="match status" value="1"/>
</dbReference>
<dbReference type="GO" id="GO:0016757">
    <property type="term" value="F:glycosyltransferase activity"/>
    <property type="evidence" value="ECO:0007669"/>
    <property type="project" value="TreeGrafter"/>
</dbReference>
<dbReference type="PANTHER" id="PTHR12526:SF600">
    <property type="entry name" value="GLYCOSYL TRANSFERASE GROUP 1"/>
    <property type="match status" value="1"/>
</dbReference>
<accession>A0A838L9X6</accession>
<organism evidence="1 2">
    <name type="scientific">Sphingomonas chungangi</name>
    <dbReference type="NCBI Taxonomy" id="2683589"/>
    <lineage>
        <taxon>Bacteria</taxon>
        <taxon>Pseudomonadati</taxon>
        <taxon>Pseudomonadota</taxon>
        <taxon>Alphaproteobacteria</taxon>
        <taxon>Sphingomonadales</taxon>
        <taxon>Sphingomonadaceae</taxon>
        <taxon>Sphingomonas</taxon>
    </lineage>
</organism>
<reference evidence="1 2" key="1">
    <citation type="submission" date="2020-07" db="EMBL/GenBank/DDBJ databases">
        <authorList>
            <person name="Sun Q."/>
        </authorList>
    </citation>
    <scope>NUCLEOTIDE SEQUENCE [LARGE SCALE GENOMIC DNA]</scope>
    <source>
        <strain evidence="1 2">CGMCC 1.13654</strain>
    </source>
</reference>
<dbReference type="InterPro" id="IPR017521">
    <property type="entry name" value="Sugar_tfrase_PEP-CTERM_Stp1"/>
</dbReference>
<keyword evidence="2" id="KW-1185">Reference proteome</keyword>
<sequence>MGDLLFLAHRVPYPPDRGDKIRSYNILKHLAERHRVHLAAFADDEADERAAEGLKPLVAKMHIERRTRSRGTAAMLALATHKSVSVTAFAHPGMAGFVDRLLADEPIEHLYVFSSQMAQYAPDDRPFVMDFVDMDSEKFVAYGRAAKPPMRWMWQREARRLFHFERETARRAVVSLFVSEAEAALFRARTKLGEEAVQVLENGIDLDGYRPAPHPTGQAPLIVLTGQMDYPPNIEAAASFAREAMPMIRARAPEARFAIVGRKPDASLMALAGRHGVEVTGEVADVRPWLAQADVVVAPLRIARGIQNKVLEAMAMGRPVVASPQAFEGIDADPGRDLIVADGPQAEAEAVAALLSDRIRAEAIGTAARARVEARYAWDARLAPLDAMLEHI</sequence>
<gene>
    <name evidence="1" type="ORF">HZF05_17290</name>
</gene>
<dbReference type="EMBL" id="JACEIB010000026">
    <property type="protein sequence ID" value="MBA2935837.1"/>
    <property type="molecule type" value="Genomic_DNA"/>
</dbReference>
<keyword evidence="1" id="KW-0808">Transferase</keyword>
<evidence type="ECO:0000313" key="1">
    <source>
        <dbReference type="EMBL" id="MBA2935837.1"/>
    </source>
</evidence>
<comment type="caution">
    <text evidence="1">The sequence shown here is derived from an EMBL/GenBank/DDBJ whole genome shotgun (WGS) entry which is preliminary data.</text>
</comment>
<dbReference type="RefSeq" id="WP_160363026.1">
    <property type="nucleotide sequence ID" value="NZ_JACEIB010000026.1"/>
</dbReference>
<dbReference type="NCBIfam" id="TIGR03087">
    <property type="entry name" value="stp1"/>
    <property type="match status" value="1"/>
</dbReference>
<dbReference type="AlphaFoldDB" id="A0A838L9X6"/>
<protein>
    <submittedName>
        <fullName evidence="1">TIGR03087 family PEP-CTERM/XrtA system glycosyltransferase</fullName>
    </submittedName>
</protein>
<name>A0A838L9X6_9SPHN</name>
<dbReference type="Proteomes" id="UP000570166">
    <property type="component" value="Unassembled WGS sequence"/>
</dbReference>
<proteinExistence type="predicted"/>
<dbReference type="Gene3D" id="3.40.50.2000">
    <property type="entry name" value="Glycogen Phosphorylase B"/>
    <property type="match status" value="2"/>
</dbReference>
<evidence type="ECO:0000313" key="2">
    <source>
        <dbReference type="Proteomes" id="UP000570166"/>
    </source>
</evidence>
<dbReference type="PANTHER" id="PTHR12526">
    <property type="entry name" value="GLYCOSYLTRANSFERASE"/>
    <property type="match status" value="1"/>
</dbReference>